<organism evidence="1 2">
    <name type="scientific">Blastopirellula marina</name>
    <dbReference type="NCBI Taxonomy" id="124"/>
    <lineage>
        <taxon>Bacteria</taxon>
        <taxon>Pseudomonadati</taxon>
        <taxon>Planctomycetota</taxon>
        <taxon>Planctomycetia</taxon>
        <taxon>Pirellulales</taxon>
        <taxon>Pirellulaceae</taxon>
        <taxon>Blastopirellula</taxon>
    </lineage>
</organism>
<comment type="caution">
    <text evidence="1">The sequence shown here is derived from an EMBL/GenBank/DDBJ whole genome shotgun (WGS) entry which is preliminary data.</text>
</comment>
<proteinExistence type="predicted"/>
<gene>
    <name evidence="1" type="ORF">C5Y83_07860</name>
</gene>
<dbReference type="AlphaFoldDB" id="A0A2S8G081"/>
<evidence type="ECO:0000313" key="1">
    <source>
        <dbReference type="EMBL" id="PQO37848.1"/>
    </source>
</evidence>
<sequence length="75" mass="8870">MAWAVAKRALPAYQHVNSPKKFTQHQLFARLALKNYQRLDYRSIVEQLLDCPSLTEAIELDYIPITRRCRKRPID</sequence>
<dbReference type="EMBL" id="PUHY01000005">
    <property type="protein sequence ID" value="PQO37848.1"/>
    <property type="molecule type" value="Genomic_DNA"/>
</dbReference>
<protein>
    <submittedName>
        <fullName evidence="1">Uncharacterized protein</fullName>
    </submittedName>
</protein>
<name>A0A2S8G081_9BACT</name>
<accession>A0A2S8G081</accession>
<dbReference type="Proteomes" id="UP000238322">
    <property type="component" value="Unassembled WGS sequence"/>
</dbReference>
<evidence type="ECO:0000313" key="2">
    <source>
        <dbReference type="Proteomes" id="UP000238322"/>
    </source>
</evidence>
<reference evidence="1 2" key="1">
    <citation type="submission" date="2018-02" db="EMBL/GenBank/DDBJ databases">
        <title>Comparative genomes isolates from brazilian mangrove.</title>
        <authorList>
            <person name="Araujo J.E."/>
            <person name="Taketani R.G."/>
            <person name="Silva M.C.P."/>
            <person name="Loureco M.V."/>
            <person name="Andreote F.D."/>
        </authorList>
    </citation>
    <scope>NUCLEOTIDE SEQUENCE [LARGE SCALE GENOMIC DNA]</scope>
    <source>
        <strain evidence="1 2">Hex-1 MGV</strain>
    </source>
</reference>